<feature type="signal peptide" evidence="1">
    <location>
        <begin position="1"/>
        <end position="22"/>
    </location>
</feature>
<name>A0A9D1FGW7_9PROT</name>
<organism evidence="2 3">
    <name type="scientific">Candidatus Enterousia intestinigallinarum</name>
    <dbReference type="NCBI Taxonomy" id="2840790"/>
    <lineage>
        <taxon>Bacteria</taxon>
        <taxon>Pseudomonadati</taxon>
        <taxon>Pseudomonadota</taxon>
        <taxon>Alphaproteobacteria</taxon>
        <taxon>Candidatus Enterousia</taxon>
    </lineage>
</organism>
<sequence>MINKIIVCAVLSVIAVSNAAFALCQTYAQCNLSCRNSGGQCCAEEKTTYDCPSGWYASGSTCYRNSTDAGSDAKGYKKTIYGSCAADVSKETCYMCSRTGCL</sequence>
<comment type="caution">
    <text evidence="2">The sequence shown here is derived from an EMBL/GenBank/DDBJ whole genome shotgun (WGS) entry which is preliminary data.</text>
</comment>
<reference evidence="2" key="2">
    <citation type="journal article" date="2021" name="PeerJ">
        <title>Extensive microbial diversity within the chicken gut microbiome revealed by metagenomics and culture.</title>
        <authorList>
            <person name="Gilroy R."/>
            <person name="Ravi A."/>
            <person name="Getino M."/>
            <person name="Pursley I."/>
            <person name="Horton D.L."/>
            <person name="Alikhan N.F."/>
            <person name="Baker D."/>
            <person name="Gharbi K."/>
            <person name="Hall N."/>
            <person name="Watson M."/>
            <person name="Adriaenssens E.M."/>
            <person name="Foster-Nyarko E."/>
            <person name="Jarju S."/>
            <person name="Secka A."/>
            <person name="Antonio M."/>
            <person name="Oren A."/>
            <person name="Chaudhuri R.R."/>
            <person name="La Ragione R."/>
            <person name="Hildebrand F."/>
            <person name="Pallen M.J."/>
        </authorList>
    </citation>
    <scope>NUCLEOTIDE SEQUENCE</scope>
    <source>
        <strain evidence="2">ChiGjej3B3-5194</strain>
    </source>
</reference>
<dbReference type="Proteomes" id="UP000886742">
    <property type="component" value="Unassembled WGS sequence"/>
</dbReference>
<dbReference type="EMBL" id="DVJI01000011">
    <property type="protein sequence ID" value="HIS70873.1"/>
    <property type="molecule type" value="Genomic_DNA"/>
</dbReference>
<feature type="chain" id="PRO_5038734468" evidence="1">
    <location>
        <begin position="23"/>
        <end position="102"/>
    </location>
</feature>
<proteinExistence type="predicted"/>
<gene>
    <name evidence="2" type="ORF">IAD02_02685</name>
</gene>
<evidence type="ECO:0000313" key="2">
    <source>
        <dbReference type="EMBL" id="HIS70873.1"/>
    </source>
</evidence>
<dbReference type="AlphaFoldDB" id="A0A9D1FGW7"/>
<protein>
    <submittedName>
        <fullName evidence="2">Uncharacterized protein</fullName>
    </submittedName>
</protein>
<accession>A0A9D1FGW7</accession>
<evidence type="ECO:0000256" key="1">
    <source>
        <dbReference type="SAM" id="SignalP"/>
    </source>
</evidence>
<keyword evidence="1" id="KW-0732">Signal</keyword>
<evidence type="ECO:0000313" key="3">
    <source>
        <dbReference type="Proteomes" id="UP000886742"/>
    </source>
</evidence>
<reference evidence="2" key="1">
    <citation type="submission" date="2020-10" db="EMBL/GenBank/DDBJ databases">
        <authorList>
            <person name="Gilroy R."/>
        </authorList>
    </citation>
    <scope>NUCLEOTIDE SEQUENCE</scope>
    <source>
        <strain evidence="2">ChiGjej3B3-5194</strain>
    </source>
</reference>